<proteinExistence type="predicted"/>
<comment type="caution">
    <text evidence="1">The sequence shown here is derived from an EMBL/GenBank/DDBJ whole genome shotgun (WGS) entry which is preliminary data.</text>
</comment>
<evidence type="ECO:0008006" key="3">
    <source>
        <dbReference type="Google" id="ProtNLM"/>
    </source>
</evidence>
<dbReference type="EMBL" id="MFKF01000393">
    <property type="protein sequence ID" value="OGG44906.1"/>
    <property type="molecule type" value="Genomic_DNA"/>
</dbReference>
<name>A0A1F6C6Y9_HANXR</name>
<protein>
    <recommendedName>
        <fullName evidence="3">Pectic acid lyase</fullName>
    </recommendedName>
</protein>
<accession>A0A1F6C6Y9</accession>
<dbReference type="InterPro" id="IPR012669">
    <property type="entry name" value="Pectate_lyase"/>
</dbReference>
<dbReference type="Proteomes" id="UP000178606">
    <property type="component" value="Unassembled WGS sequence"/>
</dbReference>
<reference evidence="1 2" key="1">
    <citation type="journal article" date="2016" name="Nat. Commun.">
        <title>Thousands of microbial genomes shed light on interconnected biogeochemical processes in an aquifer system.</title>
        <authorList>
            <person name="Anantharaman K."/>
            <person name="Brown C.T."/>
            <person name="Hug L.A."/>
            <person name="Sharon I."/>
            <person name="Castelle C.J."/>
            <person name="Probst A.J."/>
            <person name="Thomas B.C."/>
            <person name="Singh A."/>
            <person name="Wilkins M.J."/>
            <person name="Karaoz U."/>
            <person name="Brodie E.L."/>
            <person name="Williams K.H."/>
            <person name="Hubbard S.S."/>
            <person name="Banfield J.F."/>
        </authorList>
    </citation>
    <scope>NUCLEOTIDE SEQUENCE [LARGE SCALE GENOMIC DNA]</scope>
    <source>
        <strain evidence="2">RIFCSPLOWO2_12_FULL_64_10</strain>
    </source>
</reference>
<dbReference type="SUPFAM" id="SSF81853">
    <property type="entry name" value="Family 10 polysaccharide lyase"/>
    <property type="match status" value="1"/>
</dbReference>
<dbReference type="Pfam" id="PF09492">
    <property type="entry name" value="Pec_lyase"/>
    <property type="match status" value="1"/>
</dbReference>
<gene>
    <name evidence="1" type="ORF">A3F84_11280</name>
</gene>
<evidence type="ECO:0000313" key="1">
    <source>
        <dbReference type="EMBL" id="OGG44906.1"/>
    </source>
</evidence>
<sequence>MQRATRFFRARVAVRGGYVWQYRSDLSAREGEEVASASTIWVQPPGTPAVGMACLEAWEATGDTLYLDVAREAARALAWGQLASGGWDYRIDFDPQESGRWYYRRDVEAGDAAQGDRRNTTTLDDNTTQGALRLLMRVDRATRFQDAEVRRAARYALRALIRAQYPNGAWPQRYSAFPDPEAFPVRRARYPEAWPRVWPKERYADRYTLNDNAIADMIATLIEAYRTYKDEGHLNAARRGGEFLILAQMPDPQPAWAQQYSRDMEPVWARRFEPPAVASAESFGAMRALMNLYLETGEGRFLEPVPRALAWARRSALPDGQLARFYELETNRPLYFTRAYELTYSDVDLPDHYAFKIAGARLMEAEGDYERIVKEGRDSLRAKPRQRPVPQREAVEAAVASIDGEGRWVEEGWLKDPDGRGERVRAEVISCQTFNRNLTLLARYVAATKP</sequence>
<dbReference type="Gene3D" id="1.50.10.20">
    <property type="match status" value="1"/>
</dbReference>
<organism evidence="1 2">
    <name type="scientific">Handelsmanbacteria sp. (strain RIFCSPLOWO2_12_FULL_64_10)</name>
    <dbReference type="NCBI Taxonomy" id="1817868"/>
    <lineage>
        <taxon>Bacteria</taxon>
        <taxon>Candidatus Handelsmaniibacteriota</taxon>
    </lineage>
</organism>
<evidence type="ECO:0000313" key="2">
    <source>
        <dbReference type="Proteomes" id="UP000178606"/>
    </source>
</evidence>
<dbReference type="AlphaFoldDB" id="A0A1F6C6Y9"/>